<accession>A0A7R7VF66</accession>
<organism evidence="1">
    <name type="scientific">Microcystis aeruginosa</name>
    <dbReference type="NCBI Taxonomy" id="1126"/>
    <lineage>
        <taxon>Bacteria</taxon>
        <taxon>Bacillati</taxon>
        <taxon>Cyanobacteriota</taxon>
        <taxon>Cyanophyceae</taxon>
        <taxon>Oscillatoriophycideae</taxon>
        <taxon>Chroococcales</taxon>
        <taxon>Microcystaceae</taxon>
        <taxon>Microcystis</taxon>
    </lineage>
</organism>
<dbReference type="Pfam" id="PF19156">
    <property type="entry name" value="DUF5838"/>
    <property type="match status" value="1"/>
</dbReference>
<evidence type="ECO:0000313" key="1">
    <source>
        <dbReference type="EMBL" id="BCR82584.1"/>
    </source>
</evidence>
<keyword evidence="1" id="KW-0808">Transferase</keyword>
<sequence>MLKSNKKLYYISAHKHAFEIDNLYPLNLFEGFVERIEKIEKTENCVLESSCKIDHDKLYPVRFNIGFPNNSIKQLHAVMDFFRRVESRVDVKLNLSLFQQFIGNDFKLDKMTDLMLGIDLRRDLSDSRLKIGLTIEDYPEKQKAAVILNNNIDEVTSNLLISNRLHIGFDFYLNGRSEMELYPHIMQQDFQKLDVQQRLSKVLSPPALQVVPACTRICVGISKANRDKIIYYYLENMGDFLNYFTVNDTARKVHAYYLKQPVVEMCVALPESELLAGTTIKNLNLYYLL</sequence>
<gene>
    <name evidence="1" type="primary">agcF</name>
</gene>
<dbReference type="GO" id="GO:0016740">
    <property type="term" value="F:transferase activity"/>
    <property type="evidence" value="ECO:0007669"/>
    <property type="project" value="UniProtKB-KW"/>
</dbReference>
<reference evidence="1" key="1">
    <citation type="submission" date="2021-01" db="EMBL/GenBank/DDBJ databases">
        <title>Discovery of Argicyclamide A-C Unveiled Enzymatic basis for unique prenylation.</title>
        <authorList>
            <person name="Phan C.S."/>
            <person name="Matsuda K."/>
            <person name="Balloo N."/>
            <person name="Wakimoto T."/>
            <person name="Okino T."/>
        </authorList>
    </citation>
    <scope>NUCLEOTIDE SEQUENCE</scope>
    <source>
        <strain evidence="1">NIES-88</strain>
    </source>
</reference>
<dbReference type="EMBL" id="LC603172">
    <property type="protein sequence ID" value="BCR82584.1"/>
    <property type="molecule type" value="Genomic_DNA"/>
</dbReference>
<dbReference type="AlphaFoldDB" id="A0A7R7VF66"/>
<name>A0A7R7VF66_MICAE</name>
<protein>
    <submittedName>
        <fullName evidence="1">Prenyltransferase</fullName>
    </submittedName>
</protein>
<dbReference type="NCBIfam" id="TIGR04445">
    <property type="entry name" value="preny_LynF_TruF"/>
    <property type="match status" value="1"/>
</dbReference>
<dbReference type="InterPro" id="IPR031037">
    <property type="entry name" value="Preny_LynF_TruF"/>
</dbReference>
<proteinExistence type="predicted"/>